<proteinExistence type="predicted"/>
<accession>A0ABV4M361</accession>
<gene>
    <name evidence="1" type="ORF">ACED38_04555</name>
</gene>
<name>A0ABV4M361_9VIBR</name>
<reference evidence="1 2" key="1">
    <citation type="submission" date="2024-06" db="EMBL/GenBank/DDBJ databases">
        <authorList>
            <person name="Steensen K."/>
            <person name="Seneca J."/>
            <person name="Bartlau N."/>
            <person name="Yu A.X."/>
            <person name="Polz M.F."/>
        </authorList>
    </citation>
    <scope>NUCLEOTIDE SEQUENCE [LARGE SCALE GENOMIC DNA]</scope>
    <source>
        <strain evidence="1 2">FF146</strain>
    </source>
</reference>
<dbReference type="Pfam" id="PF08895">
    <property type="entry name" value="DUF1840"/>
    <property type="match status" value="1"/>
</dbReference>
<dbReference type="EMBL" id="JBGOOT010000002">
    <property type="protein sequence ID" value="MEZ8194157.1"/>
    <property type="molecule type" value="Genomic_DNA"/>
</dbReference>
<sequence>MLIIFSCKAHADITMFGDVGLQMLKMMGHSGTVPGAIQASEVATALSQLKAAVAKEQRASELNDSELDDNGDDLVEQSVSINNRALPLIALLTAAAKEECHVMWESVGK</sequence>
<protein>
    <submittedName>
        <fullName evidence="1">DUF1840 domain-containing protein</fullName>
    </submittedName>
</protein>
<dbReference type="RefSeq" id="WP_113798527.1">
    <property type="nucleotide sequence ID" value="NZ_AP025473.1"/>
</dbReference>
<comment type="caution">
    <text evidence="1">The sequence shown here is derived from an EMBL/GenBank/DDBJ whole genome shotgun (WGS) entry which is preliminary data.</text>
</comment>
<dbReference type="InterPro" id="IPR014991">
    <property type="entry name" value="DUF1840"/>
</dbReference>
<organism evidence="1 2">
    <name type="scientific">Vibrio cortegadensis</name>
    <dbReference type="NCBI Taxonomy" id="1328770"/>
    <lineage>
        <taxon>Bacteria</taxon>
        <taxon>Pseudomonadati</taxon>
        <taxon>Pseudomonadota</taxon>
        <taxon>Gammaproteobacteria</taxon>
        <taxon>Vibrionales</taxon>
        <taxon>Vibrionaceae</taxon>
        <taxon>Vibrio</taxon>
    </lineage>
</organism>
<keyword evidence="2" id="KW-1185">Reference proteome</keyword>
<evidence type="ECO:0000313" key="2">
    <source>
        <dbReference type="Proteomes" id="UP001569153"/>
    </source>
</evidence>
<evidence type="ECO:0000313" key="1">
    <source>
        <dbReference type="EMBL" id="MEZ8194157.1"/>
    </source>
</evidence>
<dbReference type="Proteomes" id="UP001569153">
    <property type="component" value="Unassembled WGS sequence"/>
</dbReference>